<dbReference type="EC" id="4.1.1.15" evidence="8"/>
<evidence type="ECO:0000256" key="7">
    <source>
        <dbReference type="SAM" id="MobiDB-lite"/>
    </source>
</evidence>
<keyword evidence="5 6" id="KW-0456">Lyase</keyword>
<keyword evidence="4 6" id="KW-0663">Pyridoxal phosphate</keyword>
<evidence type="ECO:0000256" key="4">
    <source>
        <dbReference type="ARBA" id="ARBA00022898"/>
    </source>
</evidence>
<dbReference type="InterPro" id="IPR002129">
    <property type="entry name" value="PyrdxlP-dep_de-COase"/>
</dbReference>
<dbReference type="InterPro" id="IPR015424">
    <property type="entry name" value="PyrdxlP-dep_Trfase"/>
</dbReference>
<evidence type="ECO:0000256" key="2">
    <source>
        <dbReference type="ARBA" id="ARBA00009533"/>
    </source>
</evidence>
<dbReference type="Gene3D" id="3.90.1150.170">
    <property type="match status" value="1"/>
</dbReference>
<evidence type="ECO:0000256" key="1">
    <source>
        <dbReference type="ARBA" id="ARBA00001933"/>
    </source>
</evidence>
<reference evidence="8 9" key="1">
    <citation type="submission" date="2024-02" db="EMBL/GenBank/DDBJ databases">
        <title>Discinaceae phylogenomics.</title>
        <authorList>
            <person name="Dirks A.C."/>
            <person name="James T.Y."/>
        </authorList>
    </citation>
    <scope>NUCLEOTIDE SEQUENCE [LARGE SCALE GENOMIC DNA]</scope>
    <source>
        <strain evidence="8 9">ACD0624</strain>
    </source>
</reference>
<evidence type="ECO:0000256" key="5">
    <source>
        <dbReference type="ARBA" id="ARBA00023239"/>
    </source>
</evidence>
<dbReference type="PANTHER" id="PTHR45677">
    <property type="entry name" value="GLUTAMATE DECARBOXYLASE-RELATED"/>
    <property type="match status" value="1"/>
</dbReference>
<comment type="caution">
    <text evidence="8">The sequence shown here is derived from an EMBL/GenBank/DDBJ whole genome shotgun (WGS) entry which is preliminary data.</text>
</comment>
<organism evidence="8 9">
    <name type="scientific">Discina gigas</name>
    <dbReference type="NCBI Taxonomy" id="1032678"/>
    <lineage>
        <taxon>Eukaryota</taxon>
        <taxon>Fungi</taxon>
        <taxon>Dikarya</taxon>
        <taxon>Ascomycota</taxon>
        <taxon>Pezizomycotina</taxon>
        <taxon>Pezizomycetes</taxon>
        <taxon>Pezizales</taxon>
        <taxon>Discinaceae</taxon>
        <taxon>Discina</taxon>
    </lineage>
</organism>
<proteinExistence type="inferred from homology"/>
<evidence type="ECO:0000313" key="9">
    <source>
        <dbReference type="Proteomes" id="UP001447188"/>
    </source>
</evidence>
<name>A0ABR3GQE0_9PEZI</name>
<dbReference type="SUPFAM" id="SSF53383">
    <property type="entry name" value="PLP-dependent transferases"/>
    <property type="match status" value="1"/>
</dbReference>
<evidence type="ECO:0000256" key="6">
    <source>
        <dbReference type="RuleBase" id="RU000382"/>
    </source>
</evidence>
<sequence length="392" mass="42189">MATNNQTNGSSGFTNGIPEPHTLSGGRAQEVEQLLSLLQKELLPYIASADTGTGAGKLTVESLPPKELDAVFDLDLPTGEGKGKDGLLSVVRKVLRYSVNTWNPGFMDKLYSSTDPVGVCSELVLAVLNTNVHVYQVSPALTIIEKETTHQLASLMGFKQPDAGGLTLPGGSASNSTSMIIARNTMFPETKAKGNGGYRFVVFTSVHGHYSVEKSAILCGFGSEAVLQIPVDQAGRMIVSAKSEGYTPFYVNAGAGTTVLGSYDPFPEIAAVCKTHNLWFHVDGSWGGSVIFSENQKWRLKGVELADSMTVNPHKMLGVPMTCSFFLFHENEENGEDEIYDLAQMTMGCGRRGDSLKMAFGWIYYGKDGYQGENSRGACIFNAPEIPALILS</sequence>
<feature type="region of interest" description="Disordered" evidence="7">
    <location>
        <begin position="1"/>
        <end position="24"/>
    </location>
</feature>
<comment type="cofactor">
    <cofactor evidence="1 6">
        <name>pyridoxal 5'-phosphate</name>
        <dbReference type="ChEBI" id="CHEBI:597326"/>
    </cofactor>
</comment>
<feature type="compositionally biased region" description="Polar residues" evidence="7">
    <location>
        <begin position="1"/>
        <end position="14"/>
    </location>
</feature>
<dbReference type="EMBL" id="JBBBZM010000026">
    <property type="protein sequence ID" value="KAL0638129.1"/>
    <property type="molecule type" value="Genomic_DNA"/>
</dbReference>
<keyword evidence="9" id="KW-1185">Reference proteome</keyword>
<dbReference type="GO" id="GO:0004351">
    <property type="term" value="F:glutamate decarboxylase activity"/>
    <property type="evidence" value="ECO:0007669"/>
    <property type="project" value="UniProtKB-EC"/>
</dbReference>
<evidence type="ECO:0000256" key="3">
    <source>
        <dbReference type="ARBA" id="ARBA00022793"/>
    </source>
</evidence>
<evidence type="ECO:0000313" key="8">
    <source>
        <dbReference type="EMBL" id="KAL0638129.1"/>
    </source>
</evidence>
<dbReference type="Pfam" id="PF00282">
    <property type="entry name" value="Pyridoxal_deC"/>
    <property type="match status" value="1"/>
</dbReference>
<dbReference type="InterPro" id="IPR015421">
    <property type="entry name" value="PyrdxlP-dep_Trfase_major"/>
</dbReference>
<dbReference type="PANTHER" id="PTHR45677:SF8">
    <property type="entry name" value="CYSTEINE SULFINIC ACID DECARBOXYLASE"/>
    <property type="match status" value="1"/>
</dbReference>
<protein>
    <submittedName>
        <fullName evidence="8">Glutamate decarboxylase 2</fullName>
        <ecNumber evidence="8">4.1.1.15</ecNumber>
    </submittedName>
</protein>
<keyword evidence="3" id="KW-0210">Decarboxylase</keyword>
<gene>
    <name evidence="8" type="primary">GAD2</name>
    <name evidence="8" type="ORF">Q9L58_002911</name>
</gene>
<accession>A0ABR3GQE0</accession>
<dbReference type="Gene3D" id="3.40.640.10">
    <property type="entry name" value="Type I PLP-dependent aspartate aminotransferase-like (Major domain)"/>
    <property type="match status" value="1"/>
</dbReference>
<comment type="similarity">
    <text evidence="2 6">Belongs to the group II decarboxylase family.</text>
</comment>
<dbReference type="Proteomes" id="UP001447188">
    <property type="component" value="Unassembled WGS sequence"/>
</dbReference>